<reference evidence="2 3" key="1">
    <citation type="submission" date="2016-10" db="EMBL/GenBank/DDBJ databases">
        <authorList>
            <person name="de Groot N.N."/>
        </authorList>
    </citation>
    <scope>NUCLEOTIDE SEQUENCE [LARGE SCALE GENOMIC DNA]</scope>
    <source>
        <strain evidence="2 3">CGMCC 4.2026</strain>
    </source>
</reference>
<keyword evidence="3" id="KW-1185">Reference proteome</keyword>
<dbReference type="OrthoDB" id="4228596at2"/>
<organism evidence="2 3">
    <name type="scientific">Actinacidiphila rubida</name>
    <dbReference type="NCBI Taxonomy" id="310780"/>
    <lineage>
        <taxon>Bacteria</taxon>
        <taxon>Bacillati</taxon>
        <taxon>Actinomycetota</taxon>
        <taxon>Actinomycetes</taxon>
        <taxon>Kitasatosporales</taxon>
        <taxon>Streptomycetaceae</taxon>
        <taxon>Actinacidiphila</taxon>
    </lineage>
</organism>
<name>A0A1H8SW40_9ACTN</name>
<proteinExistence type="predicted"/>
<dbReference type="Proteomes" id="UP000181951">
    <property type="component" value="Unassembled WGS sequence"/>
</dbReference>
<dbReference type="EMBL" id="FODD01000046">
    <property type="protein sequence ID" value="SEO82686.1"/>
    <property type="molecule type" value="Genomic_DNA"/>
</dbReference>
<evidence type="ECO:0000313" key="3">
    <source>
        <dbReference type="Proteomes" id="UP000181951"/>
    </source>
</evidence>
<dbReference type="RefSeq" id="WP_069464240.1">
    <property type="nucleotide sequence ID" value="NZ_FODD01000046.1"/>
</dbReference>
<feature type="compositionally biased region" description="Basic and acidic residues" evidence="1">
    <location>
        <begin position="127"/>
        <end position="140"/>
    </location>
</feature>
<evidence type="ECO:0000313" key="2">
    <source>
        <dbReference type="EMBL" id="SEO82686.1"/>
    </source>
</evidence>
<dbReference type="AlphaFoldDB" id="A0A1H8SW40"/>
<evidence type="ECO:0000256" key="1">
    <source>
        <dbReference type="SAM" id="MobiDB-lite"/>
    </source>
</evidence>
<gene>
    <name evidence="2" type="ORF">SAMN05216267_10463</name>
</gene>
<protein>
    <submittedName>
        <fullName evidence="2">Uncharacterized protein</fullName>
    </submittedName>
</protein>
<sequence length="140" mass="14912">MPKQRREAETLAQLIADAIGERGSGLTYLQLSERSVDPETGYRPSANLLNRIALGTDIKVNPPLIRAITEGLGLPASRVEAAAHRQYIGPYVAVDPGLGGGGEDDEVIRAATRHGVTPAADGGVGEFVRRSRDEDAPDQR</sequence>
<accession>A0A1H8SW40</accession>
<feature type="region of interest" description="Disordered" evidence="1">
    <location>
        <begin position="113"/>
        <end position="140"/>
    </location>
</feature>